<protein>
    <submittedName>
        <fullName evidence="1">Uncharacterized protein</fullName>
    </submittedName>
</protein>
<comment type="caution">
    <text evidence="1">The sequence shown here is derived from an EMBL/GenBank/DDBJ whole genome shotgun (WGS) entry which is preliminary data.</text>
</comment>
<dbReference type="RefSeq" id="WP_135461297.1">
    <property type="nucleotide sequence ID" value="NZ_SRLC01000001.1"/>
</dbReference>
<dbReference type="Gene3D" id="1.10.260.40">
    <property type="entry name" value="lambda repressor-like DNA-binding domains"/>
    <property type="match status" value="1"/>
</dbReference>
<dbReference type="GO" id="GO:0003677">
    <property type="term" value="F:DNA binding"/>
    <property type="evidence" value="ECO:0007669"/>
    <property type="project" value="InterPro"/>
</dbReference>
<dbReference type="InterPro" id="IPR010982">
    <property type="entry name" value="Lambda_DNA-bd_dom_sf"/>
</dbReference>
<gene>
    <name evidence="1" type="ORF">E5K00_02365</name>
</gene>
<accession>A0A4Z0Q1Y1</accession>
<dbReference type="EMBL" id="SRLC01000001">
    <property type="protein sequence ID" value="TGE24078.1"/>
    <property type="molecule type" value="Genomic_DNA"/>
</dbReference>
<name>A0A4Z0Q1Y1_9BACT</name>
<keyword evidence="2" id="KW-1185">Reference proteome</keyword>
<sequence length="199" mass="19862">MRLPRPGPLPALRRYLVLTQAGAAALLGTTRSRLAQAEAGTRPLPAAAEAALTALLAALPAPTRRALTIDPGHAAPPLAPAGAPLPPPHLPALAARRHEATQALRRAEAALAAVDARVAAGQARLALLASPGAPATLAADPRFALEAGHWTGPLAQADRRLLQAACAGLRAELAVLGGGAASGGATPHGRAADHTTAQP</sequence>
<evidence type="ECO:0000313" key="1">
    <source>
        <dbReference type="EMBL" id="TGE24078.1"/>
    </source>
</evidence>
<dbReference type="AlphaFoldDB" id="A0A4Z0Q1Y1"/>
<proteinExistence type="predicted"/>
<reference evidence="1 2" key="1">
    <citation type="submission" date="2019-04" db="EMBL/GenBank/DDBJ databases">
        <authorList>
            <person name="Feng G."/>
            <person name="Zhang J."/>
            <person name="Zhu H."/>
        </authorList>
    </citation>
    <scope>NUCLEOTIDE SEQUENCE [LARGE SCALE GENOMIC DNA]</scope>
    <source>
        <strain evidence="1 2">JCM 31653</strain>
    </source>
</reference>
<dbReference type="Proteomes" id="UP000297549">
    <property type="component" value="Unassembled WGS sequence"/>
</dbReference>
<organism evidence="1 2">
    <name type="scientific">Hymenobacter aquaticus</name>
    <dbReference type="NCBI Taxonomy" id="1867101"/>
    <lineage>
        <taxon>Bacteria</taxon>
        <taxon>Pseudomonadati</taxon>
        <taxon>Bacteroidota</taxon>
        <taxon>Cytophagia</taxon>
        <taxon>Cytophagales</taxon>
        <taxon>Hymenobacteraceae</taxon>
        <taxon>Hymenobacter</taxon>
    </lineage>
</organism>
<evidence type="ECO:0000313" key="2">
    <source>
        <dbReference type="Proteomes" id="UP000297549"/>
    </source>
</evidence>